<dbReference type="Proteomes" id="UP000276133">
    <property type="component" value="Unassembled WGS sequence"/>
</dbReference>
<evidence type="ECO:0000313" key="2">
    <source>
        <dbReference type="Proteomes" id="UP000276133"/>
    </source>
</evidence>
<dbReference type="EMBL" id="REGN01001634">
    <property type="protein sequence ID" value="RNA33459.1"/>
    <property type="molecule type" value="Genomic_DNA"/>
</dbReference>
<comment type="caution">
    <text evidence="1">The sequence shown here is derived from an EMBL/GenBank/DDBJ whole genome shotgun (WGS) entry which is preliminary data.</text>
</comment>
<name>A0A3M7SCJ6_BRAPC</name>
<dbReference type="AlphaFoldDB" id="A0A3M7SCJ6"/>
<evidence type="ECO:0000313" key="1">
    <source>
        <dbReference type="EMBL" id="RNA33459.1"/>
    </source>
</evidence>
<proteinExistence type="predicted"/>
<evidence type="ECO:0008006" key="3">
    <source>
        <dbReference type="Google" id="ProtNLM"/>
    </source>
</evidence>
<accession>A0A3M7SCJ6</accession>
<gene>
    <name evidence="1" type="ORF">BpHYR1_012526</name>
</gene>
<reference evidence="1 2" key="1">
    <citation type="journal article" date="2018" name="Sci. Rep.">
        <title>Genomic signatures of local adaptation to the degree of environmental predictability in rotifers.</title>
        <authorList>
            <person name="Franch-Gras L."/>
            <person name="Hahn C."/>
            <person name="Garcia-Roger E.M."/>
            <person name="Carmona M.J."/>
            <person name="Serra M."/>
            <person name="Gomez A."/>
        </authorList>
    </citation>
    <scope>NUCLEOTIDE SEQUENCE [LARGE SCALE GENOMIC DNA]</scope>
    <source>
        <strain evidence="1">HYR1</strain>
    </source>
</reference>
<keyword evidence="2" id="KW-1185">Reference proteome</keyword>
<sequence length="137" mass="15861">MFLSLKSIDLIQIEISGLSFTPMAVIQRHLCQYHWKLFNKTIPYSKTNKFLGPYFDESLCFDKQIKEALIGSILEYNFPCLNSFSESGLQNKIDHRLSNLLENSLRNALDYPVPLTNTLVSETLCSRRLNRRAQVLM</sequence>
<protein>
    <recommendedName>
        <fullName evidence="3">RNA-directed DNA polymerase from mobile element jockey-like</fullName>
    </recommendedName>
</protein>
<organism evidence="1 2">
    <name type="scientific">Brachionus plicatilis</name>
    <name type="common">Marine rotifer</name>
    <name type="synonym">Brachionus muelleri</name>
    <dbReference type="NCBI Taxonomy" id="10195"/>
    <lineage>
        <taxon>Eukaryota</taxon>
        <taxon>Metazoa</taxon>
        <taxon>Spiralia</taxon>
        <taxon>Gnathifera</taxon>
        <taxon>Rotifera</taxon>
        <taxon>Eurotatoria</taxon>
        <taxon>Monogononta</taxon>
        <taxon>Pseudotrocha</taxon>
        <taxon>Ploima</taxon>
        <taxon>Brachionidae</taxon>
        <taxon>Brachionus</taxon>
    </lineage>
</organism>